<protein>
    <submittedName>
        <fullName evidence="2">Uncharacterized protein</fullName>
    </submittedName>
</protein>
<comment type="caution">
    <text evidence="2">The sequence shown here is derived from an EMBL/GenBank/DDBJ whole genome shotgun (WGS) entry which is preliminary data.</text>
</comment>
<reference evidence="2" key="1">
    <citation type="submission" date="2023-06" db="EMBL/GenBank/DDBJ databases">
        <title>Genome-scale phylogeny and comparative genomics of the fungal order Sordariales.</title>
        <authorList>
            <consortium name="Lawrence Berkeley National Laboratory"/>
            <person name="Hensen N."/>
            <person name="Bonometti L."/>
            <person name="Westerberg I."/>
            <person name="Brannstrom I.O."/>
            <person name="Guillou S."/>
            <person name="Cros-Aarteil S."/>
            <person name="Calhoun S."/>
            <person name="Haridas S."/>
            <person name="Kuo A."/>
            <person name="Mondo S."/>
            <person name="Pangilinan J."/>
            <person name="Riley R."/>
            <person name="LaButti K."/>
            <person name="Andreopoulos B."/>
            <person name="Lipzen A."/>
            <person name="Chen C."/>
            <person name="Yanf M."/>
            <person name="Daum C."/>
            <person name="Ng V."/>
            <person name="Clum A."/>
            <person name="Steindorff A."/>
            <person name="Ohm R."/>
            <person name="Martin F."/>
            <person name="Silar P."/>
            <person name="Natvig D."/>
            <person name="Lalanne C."/>
            <person name="Gautier V."/>
            <person name="Ament-velasquez S.L."/>
            <person name="Kruys A."/>
            <person name="Hutchinson M.I."/>
            <person name="Powell A.J."/>
            <person name="Barry K."/>
            <person name="Miller A.N."/>
            <person name="Grigoriev I.V."/>
            <person name="Debuchy R."/>
            <person name="Gladieux P."/>
            <person name="Thoren M.H."/>
            <person name="Johannesson H."/>
        </authorList>
    </citation>
    <scope>NUCLEOTIDE SEQUENCE</scope>
    <source>
        <strain evidence="2">SMH3187-1</strain>
    </source>
</reference>
<dbReference type="AlphaFoldDB" id="A0AA40F5R6"/>
<name>A0AA40F5R6_9PEZI</name>
<keyword evidence="3" id="KW-1185">Reference proteome</keyword>
<sequence>MRDILVYLAGISEQTAKREGSALTKMPASVNGPKMTACGCRAAVNPSPRRARRVEANIEHTPLSLCRRKPRDQPPAKMSVWVDQKKRRRKPRHLPWTAYCGPTFLMTEPNHQALGSHDRPSDCDRASRRRNGRRWVWDVDAAGAAKDRFEPSPNLGSQTTWTNRGELPTMRNMCTSESEPPRRNAVWLGTKSRLTTRPAPPPLVEGPGTTLGACDRRLASTMGQTMAGPRNEKHTLGRRHYNDVVYLKHERARTDASRPLHEVPTPDP</sequence>
<proteinExistence type="predicted"/>
<dbReference type="EMBL" id="JAUKUD010000002">
    <property type="protein sequence ID" value="KAK0751670.1"/>
    <property type="molecule type" value="Genomic_DNA"/>
</dbReference>
<evidence type="ECO:0000256" key="1">
    <source>
        <dbReference type="SAM" id="MobiDB-lite"/>
    </source>
</evidence>
<gene>
    <name evidence="2" type="ORF">B0T18DRAFT_74613</name>
</gene>
<feature type="region of interest" description="Disordered" evidence="1">
    <location>
        <begin position="147"/>
        <end position="183"/>
    </location>
</feature>
<accession>A0AA40F5R6</accession>
<evidence type="ECO:0000313" key="2">
    <source>
        <dbReference type="EMBL" id="KAK0751670.1"/>
    </source>
</evidence>
<dbReference type="Proteomes" id="UP001172155">
    <property type="component" value="Unassembled WGS sequence"/>
</dbReference>
<evidence type="ECO:0000313" key="3">
    <source>
        <dbReference type="Proteomes" id="UP001172155"/>
    </source>
</evidence>
<organism evidence="2 3">
    <name type="scientific">Schizothecium vesticola</name>
    <dbReference type="NCBI Taxonomy" id="314040"/>
    <lineage>
        <taxon>Eukaryota</taxon>
        <taxon>Fungi</taxon>
        <taxon>Dikarya</taxon>
        <taxon>Ascomycota</taxon>
        <taxon>Pezizomycotina</taxon>
        <taxon>Sordariomycetes</taxon>
        <taxon>Sordariomycetidae</taxon>
        <taxon>Sordariales</taxon>
        <taxon>Schizotheciaceae</taxon>
        <taxon>Schizothecium</taxon>
    </lineage>
</organism>
<feature type="compositionally biased region" description="Polar residues" evidence="1">
    <location>
        <begin position="154"/>
        <end position="163"/>
    </location>
</feature>
<feature type="region of interest" description="Disordered" evidence="1">
    <location>
        <begin position="67"/>
        <end position="86"/>
    </location>
</feature>